<gene>
    <name evidence="21 22" type="primary">SPC34</name>
    <name evidence="22" type="ordered locus">CAALFM_C404910CA</name>
    <name evidence="21" type="ordered locus">orf19.11268</name>
</gene>
<protein>
    <recommendedName>
        <fullName evidence="17">DASH complex subunit SPC34</fullName>
    </recommendedName>
    <alternativeName>
        <fullName evidence="18">Outer kinetochore protein SPC34</fullName>
    </alternativeName>
</protein>
<dbReference type="CGD" id="CAL0000192348">
    <property type="gene designation" value="SPC34"/>
</dbReference>
<evidence type="ECO:0000256" key="19">
    <source>
        <dbReference type="SAM" id="Coils"/>
    </source>
</evidence>
<evidence type="ECO:0000256" key="4">
    <source>
        <dbReference type="ARBA" id="ARBA00008491"/>
    </source>
</evidence>
<dbReference type="eggNOG" id="ENOG502R89W">
    <property type="taxonomic scope" value="Eukaryota"/>
</dbReference>
<dbReference type="AlphaFoldDB" id="A0A1D8PM85"/>
<reference evidence="22 23" key="2">
    <citation type="journal article" date="2007" name="Genome Biol.">
        <title>Assembly of the Candida albicans genome into sixteen supercontigs aligned on the eight chromosomes.</title>
        <authorList>
            <person name="van het Hoog M."/>
            <person name="Rast T.J."/>
            <person name="Martchenko M."/>
            <person name="Grindle S."/>
            <person name="Dignard D."/>
            <person name="Hogues H."/>
            <person name="Cuomo C."/>
            <person name="Berriman M."/>
            <person name="Scherer S."/>
            <person name="Magee B.B."/>
            <person name="Whiteway M."/>
            <person name="Chibana H."/>
            <person name="Nantel A."/>
            <person name="Magee P.T."/>
        </authorList>
    </citation>
    <scope>GENOME REANNOTATION</scope>
    <source>
        <strain evidence="23">SC5314 / ATCC MYA-2876</strain>
    </source>
</reference>
<dbReference type="GO" id="GO:0051301">
    <property type="term" value="P:cell division"/>
    <property type="evidence" value="ECO:0007669"/>
    <property type="project" value="UniProtKB-KW"/>
</dbReference>
<dbReference type="EMBL" id="CP017626">
    <property type="protein sequence ID" value="AOW29234.1"/>
    <property type="molecule type" value="Genomic_DNA"/>
</dbReference>
<evidence type="ECO:0000256" key="2">
    <source>
        <dbReference type="ARBA" id="ARBA00004186"/>
    </source>
</evidence>
<keyword evidence="7" id="KW-0132">Cell division</keyword>
<evidence type="ECO:0000256" key="18">
    <source>
        <dbReference type="ARBA" id="ARBA00044346"/>
    </source>
</evidence>
<keyword evidence="5" id="KW-0158">Chromosome</keyword>
<dbReference type="STRING" id="237561.A0A1D8PM85"/>
<evidence type="ECO:0000256" key="13">
    <source>
        <dbReference type="ARBA" id="ARBA00023212"/>
    </source>
</evidence>
<comment type="similarity">
    <text evidence="4">Belongs to the DASH complex SPC34 family.</text>
</comment>
<dbReference type="KEGG" id="cal:CAALFM_C404910CA"/>
<evidence type="ECO:0000256" key="7">
    <source>
        <dbReference type="ARBA" id="ARBA00022618"/>
    </source>
</evidence>
<evidence type="ECO:0000256" key="8">
    <source>
        <dbReference type="ARBA" id="ARBA00022701"/>
    </source>
</evidence>
<dbReference type="GO" id="GO:0007052">
    <property type="term" value="P:mitotic spindle organization"/>
    <property type="evidence" value="ECO:0000247"/>
    <property type="project" value="CGD"/>
</dbReference>
<organism evidence="22 23">
    <name type="scientific">Candida albicans (strain SC5314 / ATCC MYA-2876)</name>
    <name type="common">Yeast</name>
    <dbReference type="NCBI Taxonomy" id="237561"/>
    <lineage>
        <taxon>Eukaryota</taxon>
        <taxon>Fungi</taxon>
        <taxon>Dikarya</taxon>
        <taxon>Ascomycota</taxon>
        <taxon>Saccharomycotina</taxon>
        <taxon>Pichiomycetes</taxon>
        <taxon>Debaryomycetaceae</taxon>
        <taxon>Candida/Lodderomyces clade</taxon>
        <taxon>Candida</taxon>
    </lineage>
</organism>
<keyword evidence="14" id="KW-0539">Nucleus</keyword>
<proteinExistence type="inferred from homology"/>
<evidence type="ECO:0000256" key="12">
    <source>
        <dbReference type="ARBA" id="ARBA00023054"/>
    </source>
</evidence>
<reference evidence="22 23" key="3">
    <citation type="journal article" date="2013" name="Genome Biol.">
        <title>Assembly of a phased diploid Candida albicans genome facilitates allele-specific measurements and provides a simple model for repeat and indel structure.</title>
        <authorList>
            <person name="Muzzey D."/>
            <person name="Schwartz K."/>
            <person name="Weissman J.S."/>
            <person name="Sherlock G."/>
        </authorList>
    </citation>
    <scope>NUCLEOTIDE SEQUENCE [LARGE SCALE GENOMIC DNA]</scope>
    <source>
        <strain evidence="23">SC5314 / ATCC MYA-2876</strain>
    </source>
</reference>
<evidence type="ECO:0000313" key="23">
    <source>
        <dbReference type="Proteomes" id="UP000000559"/>
    </source>
</evidence>
<evidence type="ECO:0000256" key="6">
    <source>
        <dbReference type="ARBA" id="ARBA00022490"/>
    </source>
</evidence>
<keyword evidence="16" id="KW-0137">Centromere</keyword>
<sequence length="247" mass="28293">MTVSDPLEKLQQSFRSIQSTNFDDAQMFTNSIVNAPAITTLLKDPTHDESLLYKIVKPKTNKGPSKLVSAIVESASMDSKPERVDGKILYTLEGIISDKPEDEDSEEEDGRNPVVKFPKLGPRNAYSRPFINLPISEDFKETFYQISQVLSKYPNLIDDYPTLINKLNTYEDNYRKLQRDIESLEEEIKESKAFLEDNYNVSYSPKVKPSASFDSDGSDAQIDIDEAIRREEEEIEQLELQFNQRGY</sequence>
<feature type="compositionally biased region" description="Acidic residues" evidence="20">
    <location>
        <begin position="100"/>
        <end position="109"/>
    </location>
</feature>
<dbReference type="Pfam" id="PF08657">
    <property type="entry name" value="DASH_Spc34"/>
    <property type="match status" value="2"/>
</dbReference>
<evidence type="ECO:0000256" key="20">
    <source>
        <dbReference type="SAM" id="MobiDB-lite"/>
    </source>
</evidence>
<evidence type="ECO:0000313" key="22">
    <source>
        <dbReference type="EMBL" id="AOW29234.1"/>
    </source>
</evidence>
<feature type="region of interest" description="Disordered" evidence="20">
    <location>
        <begin position="97"/>
        <end position="116"/>
    </location>
</feature>
<keyword evidence="15" id="KW-0131">Cell cycle</keyword>
<dbReference type="Proteomes" id="UP000000559">
    <property type="component" value="Chromosome 4"/>
</dbReference>
<keyword evidence="12 19" id="KW-0175">Coiled coil</keyword>
<dbReference type="GeneID" id="3641173"/>
<reference evidence="22 23" key="1">
    <citation type="journal article" date="2004" name="Proc. Natl. Acad. Sci. U.S.A.">
        <title>The diploid genome sequence of Candida albicans.</title>
        <authorList>
            <person name="Jones T."/>
            <person name="Federspiel N.A."/>
            <person name="Chibana H."/>
            <person name="Dungan J."/>
            <person name="Kalman S."/>
            <person name="Magee B.B."/>
            <person name="Newport G."/>
            <person name="Thorstenson Y.R."/>
            <person name="Agabian N."/>
            <person name="Magee P.T."/>
            <person name="Davis R.W."/>
            <person name="Scherer S."/>
        </authorList>
    </citation>
    <scope>NUCLEOTIDE SEQUENCE [LARGE SCALE GENOMIC DNA]</scope>
    <source>
        <strain evidence="23">SC5314 / ATCC MYA-2876</strain>
    </source>
</reference>
<dbReference type="VEuPathDB" id="FungiDB:C4_04910C_A"/>
<dbReference type="GO" id="GO:0042729">
    <property type="term" value="C:DASH complex"/>
    <property type="evidence" value="ECO:0000247"/>
    <property type="project" value="CGD"/>
</dbReference>
<dbReference type="GO" id="GO:0005876">
    <property type="term" value="C:spindle microtubule"/>
    <property type="evidence" value="ECO:0007669"/>
    <property type="project" value="InterPro"/>
</dbReference>
<dbReference type="InParanoid" id="A0A1D8PM85"/>
<dbReference type="RefSeq" id="XP_717193.2">
    <property type="nucleotide sequence ID" value="XM_712100.2"/>
</dbReference>
<evidence type="ECO:0000313" key="21">
    <source>
        <dbReference type="CGD" id="CAL0000192348"/>
    </source>
</evidence>
<evidence type="ECO:0000256" key="9">
    <source>
        <dbReference type="ARBA" id="ARBA00022776"/>
    </source>
</evidence>
<accession>A0A1D8PM85</accession>
<dbReference type="SMR" id="A0A1D8PM85"/>
<evidence type="ECO:0000256" key="3">
    <source>
        <dbReference type="ARBA" id="ARBA00004629"/>
    </source>
</evidence>
<name>A0A1D8PM85_CANAL</name>
<evidence type="ECO:0000256" key="17">
    <source>
        <dbReference type="ARBA" id="ARBA00044112"/>
    </source>
</evidence>
<keyword evidence="10" id="KW-0159">Chromosome partition</keyword>
<comment type="subcellular location">
    <subcellularLocation>
        <location evidence="3">Chromosome</location>
        <location evidence="3">Centromere</location>
        <location evidence="3">Kinetochore</location>
    </subcellularLocation>
    <subcellularLocation>
        <location evidence="2">Cytoplasm</location>
        <location evidence="2">Cytoskeleton</location>
        <location evidence="2">Spindle</location>
    </subcellularLocation>
    <subcellularLocation>
        <location evidence="1">Nucleus</location>
    </subcellularLocation>
</comment>
<dbReference type="GO" id="GO:0030447">
    <property type="term" value="P:filamentous growth"/>
    <property type="evidence" value="ECO:0000315"/>
    <property type="project" value="CGD"/>
</dbReference>
<dbReference type="OrthoDB" id="10016597at2759"/>
<keyword evidence="13" id="KW-0206">Cytoskeleton</keyword>
<feature type="coiled-coil region" evidence="19">
    <location>
        <begin position="160"/>
        <end position="194"/>
    </location>
</feature>
<keyword evidence="8" id="KW-0493">Microtubule</keyword>
<evidence type="ECO:0000256" key="10">
    <source>
        <dbReference type="ARBA" id="ARBA00022829"/>
    </source>
</evidence>
<keyword evidence="11" id="KW-0995">Kinetochore</keyword>
<evidence type="ECO:0000256" key="1">
    <source>
        <dbReference type="ARBA" id="ARBA00004123"/>
    </source>
</evidence>
<dbReference type="InterPro" id="IPR013966">
    <property type="entry name" value="Spc34"/>
</dbReference>
<evidence type="ECO:0000256" key="16">
    <source>
        <dbReference type="ARBA" id="ARBA00023328"/>
    </source>
</evidence>
<keyword evidence="6" id="KW-0963">Cytoplasm</keyword>
<evidence type="ECO:0000256" key="11">
    <source>
        <dbReference type="ARBA" id="ARBA00022838"/>
    </source>
</evidence>
<evidence type="ECO:0000256" key="15">
    <source>
        <dbReference type="ARBA" id="ARBA00023306"/>
    </source>
</evidence>
<dbReference type="GO" id="GO:0008608">
    <property type="term" value="P:attachment of spindle microtubules to kinetochore"/>
    <property type="evidence" value="ECO:0007669"/>
    <property type="project" value="InterPro"/>
</dbReference>
<keyword evidence="23" id="KW-1185">Reference proteome</keyword>
<evidence type="ECO:0000256" key="14">
    <source>
        <dbReference type="ARBA" id="ARBA00023242"/>
    </source>
</evidence>
<keyword evidence="9" id="KW-0498">Mitosis</keyword>
<evidence type="ECO:0000256" key="5">
    <source>
        <dbReference type="ARBA" id="ARBA00022454"/>
    </source>
</evidence>